<dbReference type="Proteomes" id="UP001212841">
    <property type="component" value="Unassembled WGS sequence"/>
</dbReference>
<organism evidence="2 3">
    <name type="scientific">Rhizophlyctis rosea</name>
    <dbReference type="NCBI Taxonomy" id="64517"/>
    <lineage>
        <taxon>Eukaryota</taxon>
        <taxon>Fungi</taxon>
        <taxon>Fungi incertae sedis</taxon>
        <taxon>Chytridiomycota</taxon>
        <taxon>Chytridiomycota incertae sedis</taxon>
        <taxon>Chytridiomycetes</taxon>
        <taxon>Rhizophlyctidales</taxon>
        <taxon>Rhizophlyctidaceae</taxon>
        <taxon>Rhizophlyctis</taxon>
    </lineage>
</organism>
<gene>
    <name evidence="2" type="ORF">HK097_011581</name>
</gene>
<protein>
    <submittedName>
        <fullName evidence="2">Uncharacterized protein</fullName>
    </submittedName>
</protein>
<sequence length="132" mass="14031">MKASQWVTFDTVMGDPEWKQPYIGPPEVKAVLKDPAEGGPTSVFADRSNVDADCDDGDDGNSGVELNKARVGAGSILSKAVVAAVALVLNIRRQSGHSGDELQRSELRGVEPKVKGTGYGEIGTFKWSVVKD</sequence>
<dbReference type="AlphaFoldDB" id="A0AAD5S8K3"/>
<dbReference type="EMBL" id="JADGJD010000972">
    <property type="protein sequence ID" value="KAJ3047384.1"/>
    <property type="molecule type" value="Genomic_DNA"/>
</dbReference>
<proteinExistence type="predicted"/>
<evidence type="ECO:0000313" key="3">
    <source>
        <dbReference type="Proteomes" id="UP001212841"/>
    </source>
</evidence>
<keyword evidence="3" id="KW-1185">Reference proteome</keyword>
<name>A0AAD5S8K3_9FUNG</name>
<comment type="caution">
    <text evidence="2">The sequence shown here is derived from an EMBL/GenBank/DDBJ whole genome shotgun (WGS) entry which is preliminary data.</text>
</comment>
<evidence type="ECO:0000256" key="1">
    <source>
        <dbReference type="SAM" id="MobiDB-lite"/>
    </source>
</evidence>
<accession>A0AAD5S8K3</accession>
<evidence type="ECO:0000313" key="2">
    <source>
        <dbReference type="EMBL" id="KAJ3047384.1"/>
    </source>
</evidence>
<reference evidence="2" key="1">
    <citation type="submission" date="2020-05" db="EMBL/GenBank/DDBJ databases">
        <title>Phylogenomic resolution of chytrid fungi.</title>
        <authorList>
            <person name="Stajich J.E."/>
            <person name="Amses K."/>
            <person name="Simmons R."/>
            <person name="Seto K."/>
            <person name="Myers J."/>
            <person name="Bonds A."/>
            <person name="Quandt C.A."/>
            <person name="Barry K."/>
            <person name="Liu P."/>
            <person name="Grigoriev I."/>
            <person name="Longcore J.E."/>
            <person name="James T.Y."/>
        </authorList>
    </citation>
    <scope>NUCLEOTIDE SEQUENCE</scope>
    <source>
        <strain evidence="2">JEL0318</strain>
    </source>
</reference>
<feature type="region of interest" description="Disordered" evidence="1">
    <location>
        <begin position="35"/>
        <end position="59"/>
    </location>
</feature>